<dbReference type="Pfam" id="PF00023">
    <property type="entry name" value="Ank"/>
    <property type="match status" value="1"/>
</dbReference>
<reference evidence="5 6" key="1">
    <citation type="submission" date="2016-03" db="EMBL/GenBank/DDBJ databases">
        <authorList>
            <person name="Ploux O."/>
        </authorList>
    </citation>
    <scope>NUCLEOTIDE SEQUENCE [LARGE SCALE GENOMIC DNA]</scope>
    <source>
        <strain evidence="5 6">UAMH 11012</strain>
    </source>
</reference>
<dbReference type="InterPro" id="IPR002110">
    <property type="entry name" value="Ankyrin_rpt"/>
</dbReference>
<dbReference type="Pfam" id="PF12796">
    <property type="entry name" value="Ank_2"/>
    <property type="match status" value="3"/>
</dbReference>
<dbReference type="SUPFAM" id="SSF140860">
    <property type="entry name" value="Pseudo ankyrin repeat-like"/>
    <property type="match status" value="1"/>
</dbReference>
<evidence type="ECO:0000256" key="1">
    <source>
        <dbReference type="ARBA" id="ARBA00022737"/>
    </source>
</evidence>
<dbReference type="PROSITE" id="PS50297">
    <property type="entry name" value="ANK_REP_REGION"/>
    <property type="match status" value="2"/>
</dbReference>
<dbReference type="InterPro" id="IPR051165">
    <property type="entry name" value="Multifunctional_ANK_Repeat"/>
</dbReference>
<evidence type="ECO:0000256" key="3">
    <source>
        <dbReference type="PROSITE-ProRule" id="PRU00023"/>
    </source>
</evidence>
<feature type="repeat" description="ANK" evidence="3">
    <location>
        <begin position="657"/>
        <end position="689"/>
    </location>
</feature>
<organism evidence="5 6">
    <name type="scientific">Phialocephala subalpina</name>
    <dbReference type="NCBI Taxonomy" id="576137"/>
    <lineage>
        <taxon>Eukaryota</taxon>
        <taxon>Fungi</taxon>
        <taxon>Dikarya</taxon>
        <taxon>Ascomycota</taxon>
        <taxon>Pezizomycotina</taxon>
        <taxon>Leotiomycetes</taxon>
        <taxon>Helotiales</taxon>
        <taxon>Mollisiaceae</taxon>
        <taxon>Phialocephala</taxon>
        <taxon>Phialocephala fortinii species complex</taxon>
    </lineage>
</organism>
<proteinExistence type="predicted"/>
<dbReference type="PANTHER" id="PTHR24123:SF33">
    <property type="entry name" value="PROTEIN HOS4"/>
    <property type="match status" value="1"/>
</dbReference>
<feature type="repeat" description="ANK" evidence="3">
    <location>
        <begin position="485"/>
        <end position="517"/>
    </location>
</feature>
<dbReference type="SMART" id="SM00248">
    <property type="entry name" value="ANK"/>
    <property type="match status" value="14"/>
</dbReference>
<feature type="domain" description="Clr5" evidence="4">
    <location>
        <begin position="10"/>
        <end position="53"/>
    </location>
</feature>
<gene>
    <name evidence="5" type="ORF">PAC_19846</name>
</gene>
<protein>
    <recommendedName>
        <fullName evidence="4">Clr5 domain-containing protein</fullName>
    </recommendedName>
</protein>
<evidence type="ECO:0000259" key="4">
    <source>
        <dbReference type="Pfam" id="PF14420"/>
    </source>
</evidence>
<dbReference type="PROSITE" id="PS50088">
    <property type="entry name" value="ANK_REPEAT"/>
    <property type="match status" value="5"/>
</dbReference>
<feature type="repeat" description="ANK" evidence="3">
    <location>
        <begin position="912"/>
        <end position="944"/>
    </location>
</feature>
<dbReference type="AlphaFoldDB" id="A0A1L7XYD4"/>
<dbReference type="EMBL" id="FJOG01000086">
    <property type="protein sequence ID" value="CZR69945.1"/>
    <property type="molecule type" value="Genomic_DNA"/>
</dbReference>
<keyword evidence="2 3" id="KW-0040">ANK repeat</keyword>
<feature type="repeat" description="ANK" evidence="3">
    <location>
        <begin position="1099"/>
        <end position="1131"/>
    </location>
</feature>
<feature type="repeat" description="ANK" evidence="3">
    <location>
        <begin position="1134"/>
        <end position="1166"/>
    </location>
</feature>
<dbReference type="InterPro" id="IPR025676">
    <property type="entry name" value="Clr5_dom"/>
</dbReference>
<accession>A0A1L7XYD4</accession>
<keyword evidence="1" id="KW-0677">Repeat</keyword>
<dbReference type="InterPro" id="IPR036770">
    <property type="entry name" value="Ankyrin_rpt-contain_sf"/>
</dbReference>
<sequence length="1234" mass="134735">MAPPAGKISKQEWERYDDIIHDLYHVRGLPLQSEKGPSVLQIMRDEHHFSASELSAVNIEARVKLSGHVLSKTRIKRSQRYAFPGLEQPRHDASDGFSLPPARRVTIEIRGADGEWSAYEYTGGNTVADSHPSLPADDRAVLGSEEPFAPAPALVTTSEYKAPFRDSFAVSPHLLPRATNDHVIRGLEGSSSLDLVQAHGNRAFIPRNQESPLFSSPSSPWNDAIFLDGFGPSLEIDYPWSFDPGASQLSGPSPAAFPNPSAYETPFTPWHWAGESSFFQLLAAVSAEPGRDIRSRHKSPEHIGAGHEWDSPLNIKPRISPNILVQSLLDDAAQVLIDNSMSDEVLKLPDPDEVMDSLLSLLPESRAQDGSWQTAGLATRDVIFDSPFYSALLFSIANGFAGLRNIPSGAILRMLRKQHQVSSRFFNCLRSCPPVLAKPLADNLFRAAVEACDKQAVITILQATRNSPSAIDPNEIVCELDRKGRLYTPIELAAKFRHLGIVQTLLAANADINKTHEKDEIHERGALELAVRKWGIYEAVDMELVRTLLDCHAEVRVALVSAVIRWGQTDLLRELIFRLPPGSHRSYFEKFMLKGIVRYLGNSLATQIIKRLFEYCQAENCMRCSADHQELMESTLYHATRRGNLELVKFLLPHATNKSVALSAAVRNGSRELIDLLLQNGASVSGWTHYLDSCGEDVNAAIANSEDRPHFFHHTTPLAEAIHSQNKDFVNKFEFLGALSHINQAKHFEAAIFAAAEVGDCHYIQKILELVPEKRGTYLTPALHVAICGDKIEAALILLGNGADANGTPGWTGPGPPLLEALRRQNKPVVEGIWEADVDVNPHRNCELQTPVVEAAGLWGNIPIVADLILMGADIDVGLQTTALAAAVKSRNRALVELLLKNGASPRKCAVSGVSPLEAAIANEDGDMTRLLFSSGADPANDKAFLSALENSQQAFSTLLETFSARYPQGKKSFGGDLLIKAVEKGDATLLNTMLIAKFDVNSFSRQDDMLLIALGFAIVYRKGRDLKLVQKLIDAGGDPNSIARKPYDYRRDDILCRYENLGGQDMALTVAIMTRGEQMVELLLTNGADLNRPARKGLKRTPLQQACEIGSFKIVKLLLENGAGVNERPADRGGAIALQLAAISGSIKIANLLLTRGALVHASPAKVDGRLAFEGAAEQGCLEMIRVLWDAVSGLGFTPEQIENAICLANGRGHRGCAEYIASLSSVAGFPLL</sequence>
<evidence type="ECO:0000313" key="6">
    <source>
        <dbReference type="Proteomes" id="UP000184330"/>
    </source>
</evidence>
<evidence type="ECO:0000313" key="5">
    <source>
        <dbReference type="EMBL" id="CZR69945.1"/>
    </source>
</evidence>
<dbReference type="Proteomes" id="UP000184330">
    <property type="component" value="Unassembled WGS sequence"/>
</dbReference>
<dbReference type="STRING" id="576137.A0A1L7XYD4"/>
<dbReference type="Pfam" id="PF14420">
    <property type="entry name" value="Clr5"/>
    <property type="match status" value="1"/>
</dbReference>
<keyword evidence="6" id="KW-1185">Reference proteome</keyword>
<dbReference type="SUPFAM" id="SSF48403">
    <property type="entry name" value="Ankyrin repeat"/>
    <property type="match status" value="3"/>
</dbReference>
<dbReference type="Gene3D" id="1.25.40.20">
    <property type="entry name" value="Ankyrin repeat-containing domain"/>
    <property type="match status" value="4"/>
</dbReference>
<dbReference type="OrthoDB" id="194358at2759"/>
<dbReference type="PANTHER" id="PTHR24123">
    <property type="entry name" value="ANKYRIN REPEAT-CONTAINING"/>
    <property type="match status" value="1"/>
</dbReference>
<evidence type="ECO:0000256" key="2">
    <source>
        <dbReference type="ARBA" id="ARBA00023043"/>
    </source>
</evidence>
<name>A0A1L7XYD4_9HELO</name>